<dbReference type="GO" id="GO:0005886">
    <property type="term" value="C:plasma membrane"/>
    <property type="evidence" value="ECO:0007669"/>
    <property type="project" value="UniProtKB-SubCell"/>
</dbReference>
<keyword evidence="12" id="KW-0969">Cilium</keyword>
<evidence type="ECO:0000256" key="8">
    <source>
        <dbReference type="ARBA" id="ARBA00022989"/>
    </source>
</evidence>
<sequence>MAEEKAASTESAATESGNSSGSKPYLLIGLVVVNMLVVVLVGFMVWKGRQIEEDKRPIIIDPTDINKPEEQVKPDDIGKVIPLETFIVNLAGTKGRRVLKVNMELEVRGQEVIQEIDNRKAQIRDFIIIILSSKSYEEVSSAEGKDALRSEIKDNINSFLSKGKIVNVYFTELLYN</sequence>
<dbReference type="GO" id="GO:0071978">
    <property type="term" value="P:bacterial-type flagellum-dependent swarming motility"/>
    <property type="evidence" value="ECO:0007669"/>
    <property type="project" value="TreeGrafter"/>
</dbReference>
<keyword evidence="8 10" id="KW-1133">Transmembrane helix</keyword>
<gene>
    <name evidence="12" type="ORF">A11Q_606</name>
</gene>
<keyword evidence="5 10" id="KW-0145">Chemotaxis</keyword>
<keyword evidence="4 10" id="KW-1003">Cell membrane</keyword>
<feature type="transmembrane region" description="Helical" evidence="10">
    <location>
        <begin position="25"/>
        <end position="46"/>
    </location>
</feature>
<dbReference type="STRING" id="1184267.A11Q_606"/>
<comment type="subcellular location">
    <subcellularLocation>
        <location evidence="2">Cell membrane</location>
        <topology evidence="2">Single-pass membrane protein</topology>
    </subcellularLocation>
</comment>
<evidence type="ECO:0000256" key="9">
    <source>
        <dbReference type="ARBA" id="ARBA00023136"/>
    </source>
</evidence>
<dbReference type="RefSeq" id="WP_015469316.1">
    <property type="nucleotide sequence ID" value="NC_020813.1"/>
</dbReference>
<dbReference type="GO" id="GO:0009425">
    <property type="term" value="C:bacterial-type flagellum basal body"/>
    <property type="evidence" value="ECO:0007669"/>
    <property type="project" value="InterPro"/>
</dbReference>
<dbReference type="InterPro" id="IPR005503">
    <property type="entry name" value="FliL"/>
</dbReference>
<dbReference type="EMBL" id="CP003537">
    <property type="protein sequence ID" value="AGH94826.1"/>
    <property type="molecule type" value="Genomic_DNA"/>
</dbReference>
<protein>
    <recommendedName>
        <fullName evidence="10">Flagellar protein FliL</fullName>
    </recommendedName>
</protein>
<evidence type="ECO:0000256" key="6">
    <source>
        <dbReference type="ARBA" id="ARBA00022692"/>
    </source>
</evidence>
<dbReference type="AlphaFoldDB" id="M4V9W9"/>
<keyword evidence="13" id="KW-1185">Reference proteome</keyword>
<proteinExistence type="inferred from homology"/>
<feature type="region of interest" description="Disordered" evidence="11">
    <location>
        <begin position="1"/>
        <end position="21"/>
    </location>
</feature>
<evidence type="ECO:0000256" key="5">
    <source>
        <dbReference type="ARBA" id="ARBA00022500"/>
    </source>
</evidence>
<dbReference type="eggNOG" id="COG1580">
    <property type="taxonomic scope" value="Bacteria"/>
</dbReference>
<dbReference type="PATRIC" id="fig|1184267.3.peg.616"/>
<keyword evidence="7 10" id="KW-0283">Flagellar rotation</keyword>
<comment type="function">
    <text evidence="1 10">Controls the rotational direction of flagella during chemotaxis.</text>
</comment>
<evidence type="ECO:0000256" key="4">
    <source>
        <dbReference type="ARBA" id="ARBA00022475"/>
    </source>
</evidence>
<dbReference type="PANTHER" id="PTHR35091">
    <property type="entry name" value="FLAGELLAR PROTEIN FLIL"/>
    <property type="match status" value="1"/>
</dbReference>
<comment type="similarity">
    <text evidence="3 10">Belongs to the FliL family.</text>
</comment>
<evidence type="ECO:0000256" key="10">
    <source>
        <dbReference type="RuleBase" id="RU364125"/>
    </source>
</evidence>
<dbReference type="Proteomes" id="UP000012040">
    <property type="component" value="Chromosome"/>
</dbReference>
<evidence type="ECO:0000313" key="12">
    <source>
        <dbReference type="EMBL" id="AGH94826.1"/>
    </source>
</evidence>
<feature type="compositionally biased region" description="Low complexity" evidence="11">
    <location>
        <begin position="8"/>
        <end position="21"/>
    </location>
</feature>
<dbReference type="Pfam" id="PF03748">
    <property type="entry name" value="FliL"/>
    <property type="match status" value="1"/>
</dbReference>
<keyword evidence="9 10" id="KW-0472">Membrane</keyword>
<evidence type="ECO:0000256" key="3">
    <source>
        <dbReference type="ARBA" id="ARBA00008281"/>
    </source>
</evidence>
<evidence type="ECO:0000256" key="7">
    <source>
        <dbReference type="ARBA" id="ARBA00022779"/>
    </source>
</evidence>
<dbReference type="PANTHER" id="PTHR35091:SF2">
    <property type="entry name" value="FLAGELLAR PROTEIN FLIL"/>
    <property type="match status" value="1"/>
</dbReference>
<evidence type="ECO:0000256" key="11">
    <source>
        <dbReference type="SAM" id="MobiDB-lite"/>
    </source>
</evidence>
<accession>M4V9W9</accession>
<name>M4V9W9_9BACT</name>
<evidence type="ECO:0000256" key="1">
    <source>
        <dbReference type="ARBA" id="ARBA00002254"/>
    </source>
</evidence>
<evidence type="ECO:0000313" key="13">
    <source>
        <dbReference type="Proteomes" id="UP000012040"/>
    </source>
</evidence>
<keyword evidence="12" id="KW-0966">Cell projection</keyword>
<dbReference type="GO" id="GO:0006935">
    <property type="term" value="P:chemotaxis"/>
    <property type="evidence" value="ECO:0007669"/>
    <property type="project" value="UniProtKB-KW"/>
</dbReference>
<dbReference type="HOGENOM" id="CLU_099018_2_2_7"/>
<organism evidence="12 13">
    <name type="scientific">Pseudobdellovibrio exovorus JSS</name>
    <dbReference type="NCBI Taxonomy" id="1184267"/>
    <lineage>
        <taxon>Bacteria</taxon>
        <taxon>Pseudomonadati</taxon>
        <taxon>Bdellovibrionota</taxon>
        <taxon>Bdellovibrionia</taxon>
        <taxon>Bdellovibrionales</taxon>
        <taxon>Pseudobdellovibrionaceae</taxon>
        <taxon>Pseudobdellovibrio</taxon>
    </lineage>
</organism>
<reference evidence="12 13" key="1">
    <citation type="journal article" date="2013" name="ISME J.">
        <title>By their genes ye shall know them: genomic signatures of predatory bacteria.</title>
        <authorList>
            <person name="Pasternak Z."/>
            <person name="Pietrokovski S."/>
            <person name="Rotem O."/>
            <person name="Gophna U."/>
            <person name="Lurie-Weinberger M.N."/>
            <person name="Jurkevitch E."/>
        </authorList>
    </citation>
    <scope>NUCLEOTIDE SEQUENCE [LARGE SCALE GENOMIC DNA]</scope>
    <source>
        <strain evidence="12 13">JSS</strain>
    </source>
</reference>
<keyword evidence="6 10" id="KW-0812">Transmembrane</keyword>
<dbReference type="KEGG" id="bex:A11Q_606"/>
<keyword evidence="12" id="KW-0282">Flagellum</keyword>
<evidence type="ECO:0000256" key="2">
    <source>
        <dbReference type="ARBA" id="ARBA00004162"/>
    </source>
</evidence>